<sequence length="241" mass="26113">MNGIFWGLLCLLLCAPGWARAPRLLARAALVYGLGEVVLMAPIWAPALLFALQFNWMGKLLSTLLALGVIYGLRWVSPAEVGLARPQPGSWRVVGLVVGALAAWQFFEAFGARHHHPAPTAEALWFQLLAPGIAEELVFRGVLPGMLGQVFPRNLPFFGVRTSWGGVVGVVLFVLAHGIAFRGGPLQGWPQVHFTPGEVADKLVMGSLFLWVRERTGSCYAAMATHNLMNTCLAVGHALLR</sequence>
<organism evidence="3 4">
    <name type="scientific">Hymenobacter nivis</name>
    <dbReference type="NCBI Taxonomy" id="1850093"/>
    <lineage>
        <taxon>Bacteria</taxon>
        <taxon>Pseudomonadati</taxon>
        <taxon>Bacteroidota</taxon>
        <taxon>Cytophagia</taxon>
        <taxon>Cytophagales</taxon>
        <taxon>Hymenobacteraceae</taxon>
        <taxon>Hymenobacter</taxon>
    </lineage>
</organism>
<keyword evidence="1" id="KW-0472">Membrane</keyword>
<dbReference type="EMBL" id="RCYZ01000003">
    <property type="protein sequence ID" value="TPG66618.1"/>
    <property type="molecule type" value="Genomic_DNA"/>
</dbReference>
<evidence type="ECO:0000259" key="2">
    <source>
        <dbReference type="Pfam" id="PF02517"/>
    </source>
</evidence>
<keyword evidence="3" id="KW-0645">Protease</keyword>
<feature type="transmembrane region" description="Helical" evidence="1">
    <location>
        <begin position="163"/>
        <end position="181"/>
    </location>
</feature>
<dbReference type="GO" id="GO:0004175">
    <property type="term" value="F:endopeptidase activity"/>
    <property type="evidence" value="ECO:0007669"/>
    <property type="project" value="UniProtKB-ARBA"/>
</dbReference>
<accession>A0A502GZ90</accession>
<feature type="domain" description="CAAX prenyl protease 2/Lysostaphin resistance protein A-like" evidence="2">
    <location>
        <begin position="124"/>
        <end position="231"/>
    </location>
</feature>
<dbReference type="OrthoDB" id="877230at2"/>
<proteinExistence type="predicted"/>
<keyword evidence="1" id="KW-0812">Transmembrane</keyword>
<reference evidence="3 4" key="1">
    <citation type="journal article" date="2019" name="Environ. Microbiol.">
        <title>Species interactions and distinct microbial communities in high Arctic permafrost affected cryosols are associated with the CH4 and CO2 gas fluxes.</title>
        <authorList>
            <person name="Altshuler I."/>
            <person name="Hamel J."/>
            <person name="Turney S."/>
            <person name="Magnuson E."/>
            <person name="Levesque R."/>
            <person name="Greer C."/>
            <person name="Whyte L.G."/>
        </authorList>
    </citation>
    <scope>NUCLEOTIDE SEQUENCE [LARGE SCALE GENOMIC DNA]</scope>
    <source>
        <strain evidence="3 4">S9.2P</strain>
    </source>
</reference>
<dbReference type="RefSeq" id="WP_140466255.1">
    <property type="nucleotide sequence ID" value="NZ_RCYZ01000003.1"/>
</dbReference>
<evidence type="ECO:0000313" key="4">
    <source>
        <dbReference type="Proteomes" id="UP000317646"/>
    </source>
</evidence>
<evidence type="ECO:0000313" key="3">
    <source>
        <dbReference type="EMBL" id="TPG66618.1"/>
    </source>
</evidence>
<name>A0A502GZ90_9BACT</name>
<feature type="transmembrane region" description="Helical" evidence="1">
    <location>
        <begin position="89"/>
        <end position="111"/>
    </location>
</feature>
<comment type="caution">
    <text evidence="3">The sequence shown here is derived from an EMBL/GenBank/DDBJ whole genome shotgun (WGS) entry which is preliminary data.</text>
</comment>
<dbReference type="InterPro" id="IPR003675">
    <property type="entry name" value="Rce1/LyrA-like_dom"/>
</dbReference>
<dbReference type="GO" id="GO:0008237">
    <property type="term" value="F:metallopeptidase activity"/>
    <property type="evidence" value="ECO:0007669"/>
    <property type="project" value="UniProtKB-KW"/>
</dbReference>
<keyword evidence="3" id="KW-0482">Metalloprotease</keyword>
<dbReference type="Proteomes" id="UP000317646">
    <property type="component" value="Unassembled WGS sequence"/>
</dbReference>
<dbReference type="Pfam" id="PF02517">
    <property type="entry name" value="Rce1-like"/>
    <property type="match status" value="1"/>
</dbReference>
<feature type="transmembrane region" description="Helical" evidence="1">
    <location>
        <begin position="29"/>
        <end position="52"/>
    </location>
</feature>
<protein>
    <submittedName>
        <fullName evidence="3">CPBP family intramembrane metalloprotease</fullName>
    </submittedName>
</protein>
<dbReference type="GO" id="GO:0006508">
    <property type="term" value="P:proteolysis"/>
    <property type="evidence" value="ECO:0007669"/>
    <property type="project" value="UniProtKB-KW"/>
</dbReference>
<evidence type="ECO:0000256" key="1">
    <source>
        <dbReference type="SAM" id="Phobius"/>
    </source>
</evidence>
<keyword evidence="1" id="KW-1133">Transmembrane helix</keyword>
<keyword evidence="3" id="KW-0378">Hydrolase</keyword>
<dbReference type="AlphaFoldDB" id="A0A502GZ90"/>
<feature type="transmembrane region" description="Helical" evidence="1">
    <location>
        <begin position="59"/>
        <end position="77"/>
    </location>
</feature>
<keyword evidence="4" id="KW-1185">Reference proteome</keyword>
<gene>
    <name evidence="3" type="ORF">EAH73_09510</name>
</gene>
<dbReference type="GO" id="GO:0080120">
    <property type="term" value="P:CAAX-box protein maturation"/>
    <property type="evidence" value="ECO:0007669"/>
    <property type="project" value="UniProtKB-ARBA"/>
</dbReference>